<dbReference type="AlphaFoldDB" id="A0A5Q0BEW4"/>
<dbReference type="Proteomes" id="UP000325755">
    <property type="component" value="Chromosome"/>
</dbReference>
<organism evidence="1 2">
    <name type="scientific">Candidatus Methylospira mobilis</name>
    <dbReference type="NCBI Taxonomy" id="1808979"/>
    <lineage>
        <taxon>Bacteria</taxon>
        <taxon>Pseudomonadati</taxon>
        <taxon>Pseudomonadota</taxon>
        <taxon>Gammaproteobacteria</taxon>
        <taxon>Methylococcales</taxon>
        <taxon>Methylococcaceae</taxon>
        <taxon>Candidatus Methylospira</taxon>
    </lineage>
</organism>
<proteinExistence type="predicted"/>
<protein>
    <submittedName>
        <fullName evidence="1">Uncharacterized protein</fullName>
    </submittedName>
</protein>
<gene>
    <name evidence="1" type="ORF">F6R98_02725</name>
</gene>
<accession>A0A5Q0BEW4</accession>
<evidence type="ECO:0000313" key="2">
    <source>
        <dbReference type="Proteomes" id="UP000325755"/>
    </source>
</evidence>
<name>A0A5Q0BEW4_9GAMM</name>
<dbReference type="KEGG" id="mmob:F6R98_02725"/>
<reference evidence="1 2" key="1">
    <citation type="submission" date="2019-09" db="EMBL/GenBank/DDBJ databases">
        <title>Ecophysiology of the spiral-shaped methanotroph Methylospira mobilis as revealed by the complete genome sequence.</title>
        <authorList>
            <person name="Oshkin I.Y."/>
            <person name="Dedysh S.N."/>
            <person name="Miroshnikov K."/>
            <person name="Danilova O.V."/>
            <person name="Hakobyan A."/>
            <person name="Liesack W."/>
        </authorList>
    </citation>
    <scope>NUCLEOTIDE SEQUENCE [LARGE SCALE GENOMIC DNA]</scope>
    <source>
        <strain evidence="1 2">Shm1</strain>
    </source>
</reference>
<dbReference type="RefSeq" id="WP_153247656.1">
    <property type="nucleotide sequence ID" value="NZ_CP044205.1"/>
</dbReference>
<keyword evidence="2" id="KW-1185">Reference proteome</keyword>
<sequence length="133" mass="14855">MVITLGIALYELVQIARPEFTLIGSDYMAHQSNDAYWNGCGGDHYCGGSDERKKERPGDAELTRQRETSYIRVLANERRAGAGKKFDSDIHFPEGGEGRCSLRDLHGNVSAHARMSMAACRDKRRHTANSRDP</sequence>
<dbReference type="InParanoid" id="A0A5Q0BEW4"/>
<evidence type="ECO:0000313" key="1">
    <source>
        <dbReference type="EMBL" id="QFY41672.1"/>
    </source>
</evidence>
<dbReference type="EMBL" id="CP044205">
    <property type="protein sequence ID" value="QFY41672.1"/>
    <property type="molecule type" value="Genomic_DNA"/>
</dbReference>